<dbReference type="OrthoDB" id="9759247at2"/>
<evidence type="ECO:0000313" key="12">
    <source>
        <dbReference type="EMBL" id="BAX80477.1"/>
    </source>
</evidence>
<dbReference type="Gene3D" id="2.170.130.10">
    <property type="entry name" value="TonB-dependent receptor, plug domain"/>
    <property type="match status" value="1"/>
</dbReference>
<dbReference type="SUPFAM" id="SSF56935">
    <property type="entry name" value="Porins"/>
    <property type="match status" value="1"/>
</dbReference>
<evidence type="ECO:0008006" key="14">
    <source>
        <dbReference type="Google" id="ProtNLM"/>
    </source>
</evidence>
<evidence type="ECO:0000256" key="6">
    <source>
        <dbReference type="ARBA" id="ARBA00023136"/>
    </source>
</evidence>
<keyword evidence="6 8" id="KW-0472">Membrane</keyword>
<evidence type="ECO:0000256" key="2">
    <source>
        <dbReference type="ARBA" id="ARBA00022448"/>
    </source>
</evidence>
<evidence type="ECO:0000313" key="13">
    <source>
        <dbReference type="Proteomes" id="UP000218267"/>
    </source>
</evidence>
<proteinExistence type="inferred from homology"/>
<dbReference type="InterPro" id="IPR039426">
    <property type="entry name" value="TonB-dep_rcpt-like"/>
</dbReference>
<dbReference type="AlphaFoldDB" id="A0A1Y1CJD1"/>
<keyword evidence="3 8" id="KW-1134">Transmembrane beta strand</keyword>
<dbReference type="InterPro" id="IPR012910">
    <property type="entry name" value="Plug_dom"/>
</dbReference>
<dbReference type="Gene3D" id="2.40.170.20">
    <property type="entry name" value="TonB-dependent receptor, beta-barrel domain"/>
    <property type="match status" value="1"/>
</dbReference>
<keyword evidence="2 8" id="KW-0813">Transport</keyword>
<evidence type="ECO:0000256" key="5">
    <source>
        <dbReference type="ARBA" id="ARBA00023077"/>
    </source>
</evidence>
<evidence type="ECO:0000256" key="9">
    <source>
        <dbReference type="RuleBase" id="RU003357"/>
    </source>
</evidence>
<dbReference type="InterPro" id="IPR000531">
    <property type="entry name" value="Beta-barrel_TonB"/>
</dbReference>
<gene>
    <name evidence="12" type="ORF">ALGA_2136</name>
</gene>
<dbReference type="Proteomes" id="UP000218267">
    <property type="component" value="Chromosome"/>
</dbReference>
<evidence type="ECO:0000256" key="7">
    <source>
        <dbReference type="ARBA" id="ARBA00023237"/>
    </source>
</evidence>
<dbReference type="GO" id="GO:0015344">
    <property type="term" value="F:siderophore uptake transmembrane transporter activity"/>
    <property type="evidence" value="ECO:0007669"/>
    <property type="project" value="TreeGrafter"/>
</dbReference>
<comment type="similarity">
    <text evidence="8 9">Belongs to the TonB-dependent receptor family.</text>
</comment>
<dbReference type="CDD" id="cd01347">
    <property type="entry name" value="ligand_gated_channel"/>
    <property type="match status" value="1"/>
</dbReference>
<keyword evidence="7 8" id="KW-0998">Cell outer membrane</keyword>
<dbReference type="PROSITE" id="PS52016">
    <property type="entry name" value="TONB_DEPENDENT_REC_3"/>
    <property type="match status" value="1"/>
</dbReference>
<keyword evidence="13" id="KW-1185">Reference proteome</keyword>
<evidence type="ECO:0000259" key="10">
    <source>
        <dbReference type="Pfam" id="PF00593"/>
    </source>
</evidence>
<dbReference type="Pfam" id="PF00593">
    <property type="entry name" value="TonB_dep_Rec_b-barrel"/>
    <property type="match status" value="1"/>
</dbReference>
<feature type="domain" description="TonB-dependent receptor plug" evidence="11">
    <location>
        <begin position="119"/>
        <end position="211"/>
    </location>
</feature>
<dbReference type="Pfam" id="PF07715">
    <property type="entry name" value="Plug"/>
    <property type="match status" value="1"/>
</dbReference>
<name>A0A1Y1CJD1_9BACT</name>
<sequence>MKNILIVCFLLIGMQAHSQQTIKLQDADTGESISYAHFIYQNQKGTSTLEGDISIKFIAAEKLQISHVNYGKLEIPSDRLQEALQNGVLTLTQSYISLLPTTVIARANSTAKSDIMKVRISDKLSHDAGDFLSQSALIGGIRKSGSYGFDPVLRGFKYDQLNLVMDNGMSATAACPNRMDPPASQIPMSMVDRVEIVKGPHSLRFGNAFGGSIHFKSAPVSFSDSTKAFGRASGSYESNGNVFRTEALAGAKGEFYNFGVYGAYSEGDDYEDGNGNKTPSGFNRRNIGMSSVFKLSDSQSIKLSANNNFAKDVDFPALNMDLREDDTWLFSLAHKINFRNSSISSLSTSIYGSFVDHIMDNLTKDLNPRTVNAITLAKTKNYGGRSEASFQFNTSSLFAGIDYKAEEAEGIRSREMLIGPMAGKTLFDNLWQDSKISKMALFGEYHFAIQEVYFVASTRLEHNSAKSREITTEFVNANPKNPSDKLNISASFGATHDFSKQIRMGLWLGRAERSGSITERFINYLAVDVDPYERIGNARLKSEKNYQLDYSFTWKTDQSELGITLFASMLRDYISSQIRADLTPRLASAPGVKQYYNIDKAVMRGFELSWYQKITSSIYHKANIAYTYAKNIDFNQPLPEIPPLDIRYALGASFCKNKFHPEIMIRHAIEQNRISSNYGESKTPAFTLADIKASYDFSDKISLVGGVRNLFDEAYYEHLNRSIKGSNQAIYAPGRSFYLTLAISLM</sequence>
<reference evidence="13" key="2">
    <citation type="journal article" date="2020" name="Antonie Van Leeuwenhoek">
        <title>Labilibaculum antarcticum sp. nov., a novel facultative anaerobic, psychrotorelant bacterium isolated from marine sediment of Antarctica.</title>
        <authorList>
            <person name="Watanabe M."/>
            <person name="Kojima H."/>
            <person name="Fukui M."/>
        </authorList>
    </citation>
    <scope>NUCLEOTIDE SEQUENCE [LARGE SCALE GENOMIC DNA]</scope>
    <source>
        <strain evidence="13">SPP2</strain>
    </source>
</reference>
<evidence type="ECO:0000256" key="3">
    <source>
        <dbReference type="ARBA" id="ARBA00022452"/>
    </source>
</evidence>
<organism evidence="12 13">
    <name type="scientific">Labilibaculum antarcticum</name>
    <dbReference type="NCBI Taxonomy" id="1717717"/>
    <lineage>
        <taxon>Bacteria</taxon>
        <taxon>Pseudomonadati</taxon>
        <taxon>Bacteroidota</taxon>
        <taxon>Bacteroidia</taxon>
        <taxon>Marinilabiliales</taxon>
        <taxon>Marinifilaceae</taxon>
        <taxon>Labilibaculum</taxon>
    </lineage>
</organism>
<dbReference type="InterPro" id="IPR036942">
    <property type="entry name" value="Beta-barrel_TonB_sf"/>
</dbReference>
<dbReference type="InterPro" id="IPR037066">
    <property type="entry name" value="Plug_dom_sf"/>
</dbReference>
<dbReference type="GO" id="GO:0009279">
    <property type="term" value="C:cell outer membrane"/>
    <property type="evidence" value="ECO:0007669"/>
    <property type="project" value="UniProtKB-SubCell"/>
</dbReference>
<dbReference type="PANTHER" id="PTHR30069">
    <property type="entry name" value="TONB-DEPENDENT OUTER MEMBRANE RECEPTOR"/>
    <property type="match status" value="1"/>
</dbReference>
<dbReference type="GO" id="GO:0044718">
    <property type="term" value="P:siderophore transmembrane transport"/>
    <property type="evidence" value="ECO:0007669"/>
    <property type="project" value="TreeGrafter"/>
</dbReference>
<comment type="subcellular location">
    <subcellularLocation>
        <location evidence="1 8">Cell outer membrane</location>
        <topology evidence="1 8">Multi-pass membrane protein</topology>
    </subcellularLocation>
</comment>
<evidence type="ECO:0000259" key="11">
    <source>
        <dbReference type="Pfam" id="PF07715"/>
    </source>
</evidence>
<keyword evidence="4 8" id="KW-0812">Transmembrane</keyword>
<accession>A0A1Y1CJD1</accession>
<protein>
    <recommendedName>
        <fullName evidence="14">TonB-dependent receptor</fullName>
    </recommendedName>
</protein>
<evidence type="ECO:0000256" key="8">
    <source>
        <dbReference type="PROSITE-ProRule" id="PRU01360"/>
    </source>
</evidence>
<keyword evidence="5 9" id="KW-0798">TonB box</keyword>
<dbReference type="RefSeq" id="WP_096429328.1">
    <property type="nucleotide sequence ID" value="NZ_AP018042.1"/>
</dbReference>
<dbReference type="EMBL" id="AP018042">
    <property type="protein sequence ID" value="BAX80477.1"/>
    <property type="molecule type" value="Genomic_DNA"/>
</dbReference>
<feature type="domain" description="TonB-dependent receptor-like beta-barrel" evidence="10">
    <location>
        <begin position="269"/>
        <end position="710"/>
    </location>
</feature>
<dbReference type="KEGG" id="mbas:ALGA_2136"/>
<evidence type="ECO:0000256" key="4">
    <source>
        <dbReference type="ARBA" id="ARBA00022692"/>
    </source>
</evidence>
<reference evidence="12 13" key="1">
    <citation type="journal article" date="2018" name="Mar. Genomics">
        <title>Complete genome sequence of Marinifilaceae bacterium strain SPP2, isolated from the Antarctic marine sediment.</title>
        <authorList>
            <person name="Watanabe M."/>
            <person name="Kojima H."/>
            <person name="Fukui M."/>
        </authorList>
    </citation>
    <scope>NUCLEOTIDE SEQUENCE [LARGE SCALE GENOMIC DNA]</scope>
    <source>
        <strain evidence="12 13">SPP2</strain>
    </source>
</reference>
<evidence type="ECO:0000256" key="1">
    <source>
        <dbReference type="ARBA" id="ARBA00004571"/>
    </source>
</evidence>
<dbReference type="PANTHER" id="PTHR30069:SF49">
    <property type="entry name" value="OUTER MEMBRANE PROTEIN C"/>
    <property type="match status" value="1"/>
</dbReference>